<dbReference type="InterPro" id="IPR050241">
    <property type="entry name" value="NAD-cap_RNA_hydrolase_NudC"/>
</dbReference>
<dbReference type="InterPro" id="IPR036653">
    <property type="entry name" value="CinA-like_C"/>
</dbReference>
<dbReference type="InterPro" id="IPR049734">
    <property type="entry name" value="NudC-like_C"/>
</dbReference>
<dbReference type="GO" id="GO:0035529">
    <property type="term" value="F:NADH pyrophosphatase activity"/>
    <property type="evidence" value="ECO:0007669"/>
    <property type="project" value="TreeGrafter"/>
</dbReference>
<dbReference type="InterPro" id="IPR020084">
    <property type="entry name" value="NUDIX_hydrolase_CS"/>
</dbReference>
<dbReference type="SUPFAM" id="SSF55811">
    <property type="entry name" value="Nudix"/>
    <property type="match status" value="1"/>
</dbReference>
<comment type="catalytic activity">
    <reaction evidence="9">
        <text>a 5'-end NAD(+)-phospho-ribonucleoside in mRNA + H2O = a 5'-end phospho-adenosine-phospho-ribonucleoside in mRNA + beta-nicotinamide D-ribonucleotide + 2 H(+)</text>
        <dbReference type="Rhea" id="RHEA:60876"/>
        <dbReference type="Rhea" id="RHEA-COMP:15698"/>
        <dbReference type="Rhea" id="RHEA-COMP:15719"/>
        <dbReference type="ChEBI" id="CHEBI:14649"/>
        <dbReference type="ChEBI" id="CHEBI:15377"/>
        <dbReference type="ChEBI" id="CHEBI:15378"/>
        <dbReference type="ChEBI" id="CHEBI:144029"/>
        <dbReference type="ChEBI" id="CHEBI:144051"/>
    </reaction>
    <physiologicalReaction direction="left-to-right" evidence="9">
        <dbReference type="Rhea" id="RHEA:60877"/>
    </physiologicalReaction>
</comment>
<dbReference type="Pfam" id="PF00293">
    <property type="entry name" value="NUDIX"/>
    <property type="match status" value="1"/>
</dbReference>
<reference evidence="11 12" key="1">
    <citation type="journal article" date="2012" name="Genome Biol.">
        <title>Genome and low-iron response of an oceanic diatom adapted to chronic iron limitation.</title>
        <authorList>
            <person name="Lommer M."/>
            <person name="Specht M."/>
            <person name="Roy A.S."/>
            <person name="Kraemer L."/>
            <person name="Andreson R."/>
            <person name="Gutowska M.A."/>
            <person name="Wolf J."/>
            <person name="Bergner S.V."/>
            <person name="Schilhabel M.B."/>
            <person name="Klostermeier U.C."/>
            <person name="Beiko R.G."/>
            <person name="Rosenstiel P."/>
            <person name="Hippler M."/>
            <person name="Laroche J."/>
        </authorList>
    </citation>
    <scope>NUCLEOTIDE SEQUENCE [LARGE SCALE GENOMIC DNA]</scope>
    <source>
        <strain evidence="11 12">CCMP1005</strain>
    </source>
</reference>
<evidence type="ECO:0000259" key="10">
    <source>
        <dbReference type="PROSITE" id="PS51462"/>
    </source>
</evidence>
<evidence type="ECO:0000256" key="4">
    <source>
        <dbReference type="ARBA" id="ARBA00012381"/>
    </source>
</evidence>
<comment type="cofactor">
    <cofactor evidence="1">
        <name>Mg(2+)</name>
        <dbReference type="ChEBI" id="CHEBI:18420"/>
    </cofactor>
</comment>
<organism evidence="11 12">
    <name type="scientific">Thalassiosira oceanica</name>
    <name type="common">Marine diatom</name>
    <dbReference type="NCBI Taxonomy" id="159749"/>
    <lineage>
        <taxon>Eukaryota</taxon>
        <taxon>Sar</taxon>
        <taxon>Stramenopiles</taxon>
        <taxon>Ochrophyta</taxon>
        <taxon>Bacillariophyta</taxon>
        <taxon>Coscinodiscophyceae</taxon>
        <taxon>Thalassiosirophycidae</taxon>
        <taxon>Thalassiosirales</taxon>
        <taxon>Thalassiosiraceae</taxon>
        <taxon>Thalassiosira</taxon>
    </lineage>
</organism>
<dbReference type="NCBIfam" id="NF001299">
    <property type="entry name" value="PRK00241.1"/>
    <property type="match status" value="1"/>
</dbReference>
<proteinExistence type="inferred from homology"/>
<dbReference type="Pfam" id="PF09296">
    <property type="entry name" value="NUDIX-like"/>
    <property type="match status" value="1"/>
</dbReference>
<dbReference type="AlphaFoldDB" id="K0S7E8"/>
<dbReference type="PROSITE" id="PS51462">
    <property type="entry name" value="NUDIX"/>
    <property type="match status" value="1"/>
</dbReference>
<evidence type="ECO:0000313" key="11">
    <source>
        <dbReference type="EMBL" id="EJK60854.1"/>
    </source>
</evidence>
<keyword evidence="7" id="KW-0460">Magnesium</keyword>
<dbReference type="Proteomes" id="UP000266841">
    <property type="component" value="Unassembled WGS sequence"/>
</dbReference>
<dbReference type="CDD" id="cd03429">
    <property type="entry name" value="NUDIX_NADH_pyrophosphatase_Nudt13"/>
    <property type="match status" value="1"/>
</dbReference>
<evidence type="ECO:0000256" key="2">
    <source>
        <dbReference type="ARBA" id="ARBA00001947"/>
    </source>
</evidence>
<dbReference type="OrthoDB" id="10249612at2759"/>
<dbReference type="EC" id="3.6.1.22" evidence="4"/>
<keyword evidence="6" id="KW-0378">Hydrolase</keyword>
<dbReference type="GO" id="GO:0019677">
    <property type="term" value="P:NAD+ catabolic process"/>
    <property type="evidence" value="ECO:0007669"/>
    <property type="project" value="TreeGrafter"/>
</dbReference>
<evidence type="ECO:0000256" key="1">
    <source>
        <dbReference type="ARBA" id="ARBA00001946"/>
    </source>
</evidence>
<evidence type="ECO:0000256" key="7">
    <source>
        <dbReference type="ARBA" id="ARBA00022842"/>
    </source>
</evidence>
<dbReference type="Gene3D" id="3.90.79.10">
    <property type="entry name" value="Nucleoside Triphosphate Pyrophosphohydrolase"/>
    <property type="match status" value="1"/>
</dbReference>
<keyword evidence="8" id="KW-0520">NAD</keyword>
<comment type="cofactor">
    <cofactor evidence="2">
        <name>Zn(2+)</name>
        <dbReference type="ChEBI" id="CHEBI:29105"/>
    </cofactor>
</comment>
<dbReference type="GO" id="GO:0046872">
    <property type="term" value="F:metal ion binding"/>
    <property type="evidence" value="ECO:0007669"/>
    <property type="project" value="UniProtKB-KW"/>
</dbReference>
<evidence type="ECO:0000313" key="12">
    <source>
        <dbReference type="Proteomes" id="UP000266841"/>
    </source>
</evidence>
<dbReference type="eggNOG" id="KOG3084">
    <property type="taxonomic scope" value="Eukaryota"/>
</dbReference>
<dbReference type="EMBL" id="AGNL01020638">
    <property type="protein sequence ID" value="EJK60854.1"/>
    <property type="molecule type" value="Genomic_DNA"/>
</dbReference>
<sequence length="569" mass="62513">MSFRAAGNLERDARRRKTLECGPTLMSTNVLVTHVVFPITSLATSSSLVESSCGGLIAASLMAVPGSSRVYYGSTVAYNTSRSAPLLCGDRQLHETLMRLTGSEEDVLGSSVDADENLSDEATQYIRKKIASTRETAIAYCKHTNTDFVIVEGGATGPTFNPKDLTTGFAVLAVAGRQTDHSEPELLAQTIVYSDTADREANMRLYADSAAELCSEVLSRKPSDASTRHVSVDNTVTAENYQDCFDRSSHLRSDESVMNEMQNDANAKHVVLRGTDQVLFASKDQLLLPTYADLNEDRALLNDIQGAVLKRIFVGRLGSSQTPIFALALPEDTEVQSHEAHFANTRSHGAFLNPIHNELAMTATALVNWQKSNKYCPVTGTPLEYIHGGTCARSTNTEDRPVLHWPRQDPSIIVLVENQASTHALLARSPRHPSYLYTCIAGFVEAGETFESAVLRETNEEVGVTVDDDSIQYIYSQPWPFPRSCMIGMHARAREIGLPSINIDPNELVDAQWFDKEVIYQATVETDRLGAVMDPKVVEDQKTKGLWDGKLLVPAKGVLARTLIDKWLN</sequence>
<dbReference type="InterPro" id="IPR000086">
    <property type="entry name" value="NUDIX_hydrolase_dom"/>
</dbReference>
<dbReference type="OMA" id="THANREQ"/>
<evidence type="ECO:0000256" key="6">
    <source>
        <dbReference type="ARBA" id="ARBA00022801"/>
    </source>
</evidence>
<feature type="domain" description="Nudix hydrolase" evidence="10">
    <location>
        <begin position="406"/>
        <end position="536"/>
    </location>
</feature>
<comment type="caution">
    <text evidence="11">The sequence shown here is derived from an EMBL/GenBank/DDBJ whole genome shotgun (WGS) entry which is preliminary data.</text>
</comment>
<dbReference type="InterPro" id="IPR015375">
    <property type="entry name" value="NADH_PPase-like_N"/>
</dbReference>
<dbReference type="PANTHER" id="PTHR42904">
    <property type="entry name" value="NUDIX HYDROLASE, NUDC SUBFAMILY"/>
    <property type="match status" value="1"/>
</dbReference>
<accession>K0S7E8</accession>
<gene>
    <name evidence="11" type="ORF">THAOC_18735</name>
</gene>
<dbReference type="PANTHER" id="PTHR42904:SF6">
    <property type="entry name" value="NAD-CAPPED RNA HYDROLASE NUDT12"/>
    <property type="match status" value="1"/>
</dbReference>
<dbReference type="PROSITE" id="PS00893">
    <property type="entry name" value="NUDIX_BOX"/>
    <property type="match status" value="1"/>
</dbReference>
<keyword evidence="5" id="KW-0479">Metal-binding</keyword>
<name>K0S7E8_THAOC</name>
<dbReference type="Gene3D" id="3.90.79.20">
    <property type="match status" value="1"/>
</dbReference>
<keyword evidence="12" id="KW-1185">Reference proteome</keyword>
<protein>
    <recommendedName>
        <fullName evidence="4">NAD(+) diphosphatase</fullName>
        <ecNumber evidence="4">3.6.1.22</ecNumber>
    </recommendedName>
</protein>
<evidence type="ECO:0000256" key="9">
    <source>
        <dbReference type="ARBA" id="ARBA00023679"/>
    </source>
</evidence>
<dbReference type="GO" id="GO:0005829">
    <property type="term" value="C:cytosol"/>
    <property type="evidence" value="ECO:0007669"/>
    <property type="project" value="TreeGrafter"/>
</dbReference>
<comment type="similarity">
    <text evidence="3">Belongs to the Nudix hydrolase family. NudC subfamily.</text>
</comment>
<evidence type="ECO:0000256" key="3">
    <source>
        <dbReference type="ARBA" id="ARBA00009595"/>
    </source>
</evidence>
<dbReference type="GO" id="GO:0006742">
    <property type="term" value="P:NADP+ catabolic process"/>
    <property type="evidence" value="ECO:0007669"/>
    <property type="project" value="TreeGrafter"/>
</dbReference>
<dbReference type="Pfam" id="PF02464">
    <property type="entry name" value="CinA"/>
    <property type="match status" value="1"/>
</dbReference>
<dbReference type="Gene3D" id="3.90.950.20">
    <property type="entry name" value="CinA-like"/>
    <property type="match status" value="1"/>
</dbReference>
<dbReference type="InterPro" id="IPR008136">
    <property type="entry name" value="CinA_C"/>
</dbReference>
<dbReference type="SUPFAM" id="SSF142433">
    <property type="entry name" value="CinA-like"/>
    <property type="match status" value="1"/>
</dbReference>
<evidence type="ECO:0000256" key="5">
    <source>
        <dbReference type="ARBA" id="ARBA00022723"/>
    </source>
</evidence>
<dbReference type="InterPro" id="IPR015797">
    <property type="entry name" value="NUDIX_hydrolase-like_dom_sf"/>
</dbReference>
<evidence type="ECO:0000256" key="8">
    <source>
        <dbReference type="ARBA" id="ARBA00023027"/>
    </source>
</evidence>